<evidence type="ECO:0000256" key="3">
    <source>
        <dbReference type="ARBA" id="ARBA00023315"/>
    </source>
</evidence>
<gene>
    <name evidence="4" type="primary">HHT1_1</name>
    <name evidence="4" type="ORF">A4A49_30264</name>
</gene>
<accession>A0A314LFS5</accession>
<dbReference type="Proteomes" id="UP000187609">
    <property type="component" value="Unassembled WGS sequence"/>
</dbReference>
<evidence type="ECO:0000256" key="2">
    <source>
        <dbReference type="ARBA" id="ARBA00022679"/>
    </source>
</evidence>
<keyword evidence="5" id="KW-1185">Reference proteome</keyword>
<dbReference type="STRING" id="49451.A0A314LFS5"/>
<dbReference type="EMBL" id="MJEQ01000017">
    <property type="protein sequence ID" value="OIT40545.1"/>
    <property type="molecule type" value="Genomic_DNA"/>
</dbReference>
<dbReference type="InterPro" id="IPR023213">
    <property type="entry name" value="CAT-like_dom_sf"/>
</dbReference>
<evidence type="ECO:0000313" key="4">
    <source>
        <dbReference type="EMBL" id="OIT40545.1"/>
    </source>
</evidence>
<protein>
    <submittedName>
        <fullName evidence="4">Omega-hydroxypalmitate o-feruloyl transferase</fullName>
    </submittedName>
</protein>
<evidence type="ECO:0000256" key="1">
    <source>
        <dbReference type="ARBA" id="ARBA00009861"/>
    </source>
</evidence>
<dbReference type="InterPro" id="IPR050317">
    <property type="entry name" value="Plant_Fungal_Acyltransferase"/>
</dbReference>
<dbReference type="FunFam" id="3.30.559.10:FF:000008">
    <property type="entry name" value="Tryptamine hydroxycinnamoyl transferase"/>
    <property type="match status" value="1"/>
</dbReference>
<dbReference type="KEGG" id="nau:109236655"/>
<evidence type="ECO:0000313" key="5">
    <source>
        <dbReference type="Proteomes" id="UP000187609"/>
    </source>
</evidence>
<dbReference type="SMR" id="A0A314LFS5"/>
<dbReference type="GeneID" id="109236655"/>
<dbReference type="GO" id="GO:0050266">
    <property type="term" value="F:rosmarinate synthase activity"/>
    <property type="evidence" value="ECO:0007669"/>
    <property type="project" value="UniProtKB-ARBA"/>
</dbReference>
<dbReference type="PANTHER" id="PTHR31642">
    <property type="entry name" value="TRICHOTHECENE 3-O-ACETYLTRANSFERASE"/>
    <property type="match status" value="1"/>
</dbReference>
<comment type="caution">
    <text evidence="4">The sequence shown here is derived from an EMBL/GenBank/DDBJ whole genome shotgun (WGS) entry which is preliminary data.</text>
</comment>
<keyword evidence="3" id="KW-0012">Acyltransferase</keyword>
<dbReference type="FunFam" id="3.30.559.10:FF:000015">
    <property type="entry name" value="Spermidine hydroxycinnamoyl transferase"/>
    <property type="match status" value="1"/>
</dbReference>
<dbReference type="Gene3D" id="3.30.559.10">
    <property type="entry name" value="Chloramphenicol acetyltransferase-like domain"/>
    <property type="match status" value="2"/>
</dbReference>
<name>A0A314LFS5_NICAT</name>
<dbReference type="Gramene" id="OIT40545">
    <property type="protein sequence ID" value="OIT40545"/>
    <property type="gene ID" value="A4A49_30264"/>
</dbReference>
<proteinExistence type="inferred from homology"/>
<keyword evidence="2 4" id="KW-0808">Transferase</keyword>
<comment type="similarity">
    <text evidence="1">Belongs to the plant acyltransferase family.</text>
</comment>
<organism evidence="4 5">
    <name type="scientific">Nicotiana attenuata</name>
    <name type="common">Coyote tobacco</name>
    <dbReference type="NCBI Taxonomy" id="49451"/>
    <lineage>
        <taxon>Eukaryota</taxon>
        <taxon>Viridiplantae</taxon>
        <taxon>Streptophyta</taxon>
        <taxon>Embryophyta</taxon>
        <taxon>Tracheophyta</taxon>
        <taxon>Spermatophyta</taxon>
        <taxon>Magnoliopsida</taxon>
        <taxon>eudicotyledons</taxon>
        <taxon>Gunneridae</taxon>
        <taxon>Pentapetalae</taxon>
        <taxon>asterids</taxon>
        <taxon>lamiids</taxon>
        <taxon>Solanales</taxon>
        <taxon>Solanaceae</taxon>
        <taxon>Nicotianoideae</taxon>
        <taxon>Nicotianeae</taxon>
        <taxon>Nicotiana</taxon>
    </lineage>
</organism>
<dbReference type="AlphaFoldDB" id="A0A314LFS5"/>
<reference evidence="4" key="1">
    <citation type="submission" date="2016-11" db="EMBL/GenBank/DDBJ databases">
        <title>The genome of Nicotiana attenuata.</title>
        <authorList>
            <person name="Xu S."/>
            <person name="Brockmoeller T."/>
            <person name="Gaquerel E."/>
            <person name="Navarro A."/>
            <person name="Kuhl H."/>
            <person name="Gase K."/>
            <person name="Ling Z."/>
            <person name="Zhou W."/>
            <person name="Kreitzer C."/>
            <person name="Stanke M."/>
            <person name="Tang H."/>
            <person name="Lyons E."/>
            <person name="Pandey P."/>
            <person name="Pandey S.P."/>
            <person name="Timmermann B."/>
            <person name="Baldwin I.T."/>
        </authorList>
    </citation>
    <scope>NUCLEOTIDE SEQUENCE [LARGE SCALE GENOMIC DNA]</scope>
    <source>
        <strain evidence="4">UT</strain>
    </source>
</reference>
<sequence length="433" mass="48000">MENGKNHVAVELIVKQGEPTLVSPAEETDKGLYYLSNLDQNIAVPVRTIYCFKSEEKGNENAVEVIKEALSKVLVHYYPLAGRLTISQEGKLIVNCSGEGAVYVEAEANCSIEDIGDITKPDPVTLGKLVYDIPGAKNILEMPPLIAQVTKFKCGGFVLGLCMNHCMFDGIGAMEFVNSWGETARGVPIKVPPFLDRSILKARNPPKFEYAHNEFAEIEDISDSTKLYQEEMLYKSFCFDPEKLEQLKAKAKEDGNITKCTTFEALSAFVWKARTQALQMKPDQKTKLLFAVDGRSRFDPSITEGYFGNGIVLTNALCNAAEIVENPLSVAVKLVQEAVKMVTDSYMRSAIDYFEATRVRPSLTATLLITTWSRLSFHTTDFGWGEPVVSGPVALPEKEVSLFLSHGKERRNINVLLGLPASAMKTFEELMEI</sequence>
<dbReference type="Pfam" id="PF02458">
    <property type="entry name" value="Transferase"/>
    <property type="match status" value="1"/>
</dbReference>
<dbReference type="PANTHER" id="PTHR31642:SF310">
    <property type="entry name" value="FATTY ALCOHOL:CAFFEOYL-COA ACYLTRANSFERASE"/>
    <property type="match status" value="1"/>
</dbReference>
<dbReference type="OrthoDB" id="671439at2759"/>